<dbReference type="EMBL" id="JAUIQW010000001">
    <property type="protein sequence ID" value="MDN4876046.1"/>
    <property type="molecule type" value="Genomic_DNA"/>
</dbReference>
<dbReference type="EMBL" id="NVDQ01000022">
    <property type="protein sequence ID" value="PFV07446.1"/>
    <property type="molecule type" value="Genomic_DNA"/>
</dbReference>
<feature type="region of interest" description="Disordered" evidence="1">
    <location>
        <begin position="1"/>
        <end position="57"/>
    </location>
</feature>
<evidence type="ECO:0000313" key="36">
    <source>
        <dbReference type="Proteomes" id="UP000225766"/>
    </source>
</evidence>
<dbReference type="EMBL" id="NVMX01000040">
    <property type="protein sequence ID" value="PDZ96422.1"/>
    <property type="molecule type" value="Genomic_DNA"/>
</dbReference>
<evidence type="ECO:0000313" key="15">
    <source>
        <dbReference type="EMBL" id="PFK24212.1"/>
    </source>
</evidence>
<reference evidence="5 39" key="9">
    <citation type="submission" date="2020-12" db="EMBL/GenBank/DDBJ databases">
        <title>Genome assembly for a thermostable protease producing Bacillus cereus MAKP1 strain isolated from chicken gut.</title>
        <authorList>
            <person name="Malaviya A."/>
        </authorList>
    </citation>
    <scope>NUCLEOTIDE SEQUENCE [LARGE SCALE GENOMIC DNA]</scope>
    <source>
        <strain evidence="5 39">MAKP1</strain>
    </source>
</reference>
<dbReference type="EMBL" id="CP109872">
    <property type="protein sequence ID" value="UYW70303.1"/>
    <property type="molecule type" value="Genomic_DNA"/>
</dbReference>
<evidence type="ECO:0000313" key="31">
    <source>
        <dbReference type="Proteomes" id="UP000220691"/>
    </source>
</evidence>
<dbReference type="EMBL" id="MUAU01000120">
    <property type="protein sequence ID" value="OOR72409.1"/>
    <property type="molecule type" value="Genomic_DNA"/>
</dbReference>
<proteinExistence type="predicted"/>
<reference evidence="10 27" key="4">
    <citation type="submission" date="2017-01" db="EMBL/GenBank/DDBJ databases">
        <title>Bacillus cereus isolates.</title>
        <authorList>
            <person name="Beno S.M."/>
        </authorList>
    </citation>
    <scope>NUCLEOTIDE SEQUENCE [LARGE SCALE GENOMIC DNA]</scope>
    <source>
        <strain evidence="10 27">FSL K6-1030</strain>
    </source>
</reference>
<dbReference type="EMBL" id="JAEFBZ010000001">
    <property type="protein sequence ID" value="MBK1607235.1"/>
    <property type="molecule type" value="Genomic_DNA"/>
</dbReference>
<dbReference type="Proteomes" id="UP000219922">
    <property type="component" value="Unassembled WGS sequence"/>
</dbReference>
<dbReference type="EMBL" id="LOMO01000057">
    <property type="protein sequence ID" value="KXY42097.1"/>
    <property type="molecule type" value="Genomic_DNA"/>
</dbReference>
<protein>
    <submittedName>
        <fullName evidence="10">Uncharacterized protein</fullName>
    </submittedName>
</protein>
<dbReference type="PATRIC" id="fig|1396.423.peg.4319"/>
<dbReference type="EMBL" id="NTSO01000025">
    <property type="protein sequence ID" value="PFF42697.1"/>
    <property type="molecule type" value="Genomic_DNA"/>
</dbReference>
<dbReference type="EMBL" id="JACLPZ010000005">
    <property type="protein sequence ID" value="MBY0036783.1"/>
    <property type="molecule type" value="Genomic_DNA"/>
</dbReference>
<reference evidence="28 30" key="5">
    <citation type="submission" date="2017-09" db="EMBL/GenBank/DDBJ databases">
        <title>Large-scale bioinformatics analysis of Bacillus genomes uncovers conserved roles of natural products in bacterial physiology.</title>
        <authorList>
            <consortium name="Agbiome Team Llc"/>
            <person name="Bleich R.M."/>
            <person name="Grubbs K.J."/>
            <person name="Santa Maria K.C."/>
            <person name="Allen S.E."/>
            <person name="Farag S."/>
            <person name="Shank E.A."/>
            <person name="Bowers A."/>
        </authorList>
    </citation>
    <scope>NUCLEOTIDE SEQUENCE [LARGE SCALE GENOMIC DNA]</scope>
    <source>
        <strain evidence="13 30">AFS025165</strain>
        <strain evidence="20 35">AFS029792</strain>
        <strain evidence="19 36">AFS040105</strain>
        <strain evidence="18 33">AFS041711</strain>
        <strain evidence="17 32">AFS049141</strain>
        <strain evidence="16 37">AFS060282</strain>
        <strain evidence="15 34">AFS083741</strain>
        <strain evidence="11 28">AFS092789</strain>
    </source>
</reference>
<dbReference type="AlphaFoldDB" id="A0A0A3VLP7"/>
<dbReference type="GeneID" id="300962446"/>
<dbReference type="EMBL" id="NUWJ01000051">
    <property type="protein sequence ID" value="PFK24212.1"/>
    <property type="molecule type" value="Genomic_DNA"/>
</dbReference>
<reference evidence="8" key="12">
    <citation type="submission" date="2023-07" db="EMBL/GenBank/DDBJ databases">
        <title>Complete genome sequence of Bacillus cereus SRCM126073 isolated from soil.</title>
        <authorList>
            <person name="Yang H.-G."/>
            <person name="Ryu M.-S."/>
            <person name="Ha G.-S."/>
            <person name="Yang H.-J."/>
            <person name="Jeong D.-Y."/>
        </authorList>
    </citation>
    <scope>NUCLEOTIDE SEQUENCE</scope>
    <source>
        <strain evidence="8">SRCM126073</strain>
    </source>
</reference>
<dbReference type="Proteomes" id="UP000464780">
    <property type="component" value="Chromosome"/>
</dbReference>
<dbReference type="Proteomes" id="UP001197806">
    <property type="component" value="Unassembled WGS sequence"/>
</dbReference>
<evidence type="ECO:0000313" key="7">
    <source>
        <dbReference type="EMBL" id="MCQ6283571.1"/>
    </source>
</evidence>
<dbReference type="Proteomes" id="UP000036243">
    <property type="component" value="Unassembled WGS sequence"/>
</dbReference>
<evidence type="ECO:0000256" key="1">
    <source>
        <dbReference type="SAM" id="MobiDB-lite"/>
    </source>
</evidence>
<dbReference type="Proteomes" id="UP000220210">
    <property type="component" value="Unassembled WGS sequence"/>
</dbReference>
<dbReference type="EMBL" id="NTQT01000014">
    <property type="protein sequence ID" value="PFC74576.1"/>
    <property type="molecule type" value="Genomic_DNA"/>
</dbReference>
<dbReference type="EMBL" id="NUAN01000215">
    <property type="protein sequence ID" value="PEN84917.1"/>
    <property type="molecule type" value="Genomic_DNA"/>
</dbReference>
<dbReference type="Proteomes" id="UP000613452">
    <property type="component" value="Unassembled WGS sequence"/>
</dbReference>
<sequence>MSENKKVSLADLMREQLAKKKQGNGNGQNAKNQSQETKKLQNQQTKKTNNQRRRTGV</sequence>
<evidence type="ECO:0000313" key="6">
    <source>
        <dbReference type="EMBL" id="MBY0036783.1"/>
    </source>
</evidence>
<evidence type="ECO:0000313" key="28">
    <source>
        <dbReference type="Proteomes" id="UP000219922"/>
    </source>
</evidence>
<reference evidence="6" key="8">
    <citation type="submission" date="2020-08" db="EMBL/GenBank/DDBJ databases">
        <title>Fungal Genomes of the International Space Station.</title>
        <authorList>
            <person name="Seuylemezian A."/>
            <person name="Singh N.K."/>
            <person name="Wood J."/>
            <person name="Venkateswaran K."/>
        </authorList>
    </citation>
    <scope>NUCLEOTIDE SEQUENCE</scope>
    <source>
        <strain evidence="6">I2-B2</strain>
    </source>
</reference>
<evidence type="ECO:0000313" key="34">
    <source>
        <dbReference type="Proteomes" id="UP000224413"/>
    </source>
</evidence>
<gene>
    <name evidence="4" type="ORF">AT268_28795</name>
    <name evidence="3" type="ORF">AT274_18425</name>
    <name evidence="9" type="ORF">BKK64_17780</name>
    <name evidence="10" type="ORF">BLX06_24995</name>
    <name evidence="21" type="ORF">C1N66_32930</name>
    <name evidence="13" type="ORF">CN290_11300</name>
    <name evidence="14" type="ORF">CN357_29160</name>
    <name evidence="12" type="ORF">CN553_27350</name>
    <name evidence="17" type="ORF">CN980_00630</name>
    <name evidence="18" type="ORF">COC69_27075</name>
    <name evidence="19" type="ORF">COD19_15460</name>
    <name evidence="20" type="ORF">COI69_23360</name>
    <name evidence="15" type="ORF">COI98_06330</name>
    <name evidence="16" type="ORF">COK98_11530</name>
    <name evidence="11" type="ORF">CON36_23325</name>
    <name evidence="6" type="ORF">H7U08_09350</name>
    <name evidence="5" type="ORF">JCR31_04860</name>
    <name evidence="7" type="ORF">NPM19_02730</name>
    <name evidence="22" type="ORF">OK229_05220</name>
    <name evidence="8" type="ORF">QYM23_24820</name>
    <name evidence="2" type="ORF">TQ94_24635</name>
</gene>
<dbReference type="EMBL" id="JANHEB010000002">
    <property type="protein sequence ID" value="MCQ6283571.1"/>
    <property type="molecule type" value="Genomic_DNA"/>
</dbReference>
<evidence type="ECO:0000313" key="19">
    <source>
        <dbReference type="EMBL" id="PGU00518.1"/>
    </source>
</evidence>
<evidence type="ECO:0000313" key="10">
    <source>
        <dbReference type="EMBL" id="OOR72409.1"/>
    </source>
</evidence>
<dbReference type="Proteomes" id="UP000224413">
    <property type="component" value="Unassembled WGS sequence"/>
</dbReference>
<evidence type="ECO:0000313" key="25">
    <source>
        <dbReference type="Proteomes" id="UP000075591"/>
    </source>
</evidence>
<dbReference type="Proteomes" id="UP000075591">
    <property type="component" value="Unassembled WGS sequence"/>
</dbReference>
<dbReference type="Proteomes" id="UP000075476">
    <property type="component" value="Unassembled WGS sequence"/>
</dbReference>
<evidence type="ECO:0000313" key="33">
    <source>
        <dbReference type="Proteomes" id="UP000224203"/>
    </source>
</evidence>
<evidence type="ECO:0000313" key="8">
    <source>
        <dbReference type="EMBL" id="MDN4876046.1"/>
    </source>
</evidence>
<dbReference type="EMBL" id="NUIQ01000007">
    <property type="protein sequence ID" value="PGO82092.1"/>
    <property type="molecule type" value="Genomic_DNA"/>
</dbReference>
<evidence type="ECO:0000313" key="29">
    <source>
        <dbReference type="Proteomes" id="UP000220210"/>
    </source>
</evidence>
<name>A0A0A3VLP7_BACCE</name>
<dbReference type="Proteomes" id="UP000226257">
    <property type="component" value="Unassembled WGS sequence"/>
</dbReference>
<evidence type="ECO:0000313" key="20">
    <source>
        <dbReference type="EMBL" id="PHG78348.1"/>
    </source>
</evidence>
<evidence type="ECO:0000313" key="24">
    <source>
        <dbReference type="Proteomes" id="UP000075476"/>
    </source>
</evidence>
<evidence type="ECO:0000313" key="23">
    <source>
        <dbReference type="Proteomes" id="UP000036243"/>
    </source>
</evidence>
<evidence type="ECO:0000313" key="9">
    <source>
        <dbReference type="EMBL" id="OJS94563.1"/>
    </source>
</evidence>
<feature type="compositionally biased region" description="Basic and acidic residues" evidence="1">
    <location>
        <begin position="1"/>
        <end position="18"/>
    </location>
</feature>
<evidence type="ECO:0000313" key="12">
    <source>
        <dbReference type="EMBL" id="PEN84917.1"/>
    </source>
</evidence>
<evidence type="ECO:0000313" key="26">
    <source>
        <dbReference type="Proteomes" id="UP000184161"/>
    </source>
</evidence>
<evidence type="ECO:0000313" key="32">
    <source>
        <dbReference type="Proteomes" id="UP000223834"/>
    </source>
</evidence>
<evidence type="ECO:0000313" key="3">
    <source>
        <dbReference type="EMBL" id="KXY04958.1"/>
    </source>
</evidence>
<dbReference type="Proteomes" id="UP000220691">
    <property type="component" value="Unassembled WGS sequence"/>
</dbReference>
<dbReference type="EMBL" id="NULI01000187">
    <property type="protein sequence ID" value="PGS68122.1"/>
    <property type="molecule type" value="Genomic_DNA"/>
</dbReference>
<evidence type="ECO:0000313" key="16">
    <source>
        <dbReference type="EMBL" id="PFV07446.1"/>
    </source>
</evidence>
<dbReference type="Proteomes" id="UP000184161">
    <property type="component" value="Unassembled WGS sequence"/>
</dbReference>
<evidence type="ECO:0000313" key="22">
    <source>
        <dbReference type="EMBL" id="UYW70303.1"/>
    </source>
</evidence>
<evidence type="ECO:0000313" key="27">
    <source>
        <dbReference type="Proteomes" id="UP000190641"/>
    </source>
</evidence>
<dbReference type="Proteomes" id="UP001204643">
    <property type="component" value="Unassembled WGS sequence"/>
</dbReference>
<reference evidence="9 26" key="3">
    <citation type="submission" date="2016-10" db="EMBL/GenBank/DDBJ databases">
        <title>Draft Genome Sequence of one Bacillus cereus strain isolated from pooled breast milk.</title>
        <authorList>
            <person name="Woudstra C."/>
            <person name="Chamoin A."/>
            <person name="Gentil S."/>
            <person name="Rambeloson T."/>
            <person name="Delannoye S."/>
            <person name="Heinnekine J.A."/>
            <person name="Herbin S."/>
            <person name="Fach P."/>
        </authorList>
    </citation>
    <scope>NUCLEOTIDE SEQUENCE [LARGE SCALE GENOMIC DNA]</scope>
    <source>
        <strain evidence="9 26">16SBCL1279</strain>
    </source>
</reference>
<dbReference type="Proteomes" id="UP000225135">
    <property type="component" value="Unassembled WGS sequence"/>
</dbReference>
<dbReference type="Proteomes" id="UP000223834">
    <property type="component" value="Unassembled WGS sequence"/>
</dbReference>
<reference evidence="22" key="11">
    <citation type="submission" date="2023-02" db="EMBL/GenBank/DDBJ databases">
        <title>Complete Genome Sequence of Bacillus cereus sensu lato isolate BC38B from pepper closely related to the Bacillus anthracis clade.</title>
        <authorList>
            <person name="Abdelli M."/>
            <person name="Cerar Kisek T."/>
            <person name="Falaise C."/>
            <person name="Cumont A."/>
            <person name="Giraud M."/>
            <person name="Chatoux J."/>
            <person name="Rogee S."/>
            <person name="Dadvisard M."/>
            <person name="Larigauderie G."/>
            <person name="Raynaud F."/>
            <person name="Godic Torkar K."/>
            <person name="Ramisse V."/>
        </authorList>
    </citation>
    <scope>NUCLEOTIDE SEQUENCE</scope>
    <source>
        <strain evidence="22">BC38B</strain>
    </source>
</reference>
<evidence type="ECO:0000313" key="2">
    <source>
        <dbReference type="EMBL" id="KMP14429.1"/>
    </source>
</evidence>
<reference evidence="7" key="10">
    <citation type="submission" date="2022-07" db="EMBL/GenBank/DDBJ databases">
        <title>Identification and characterization of Bacillus thuringiensis and other Bacillus cereus group isolates from spinach by whole genome sequencing.</title>
        <authorList>
            <person name="Zao X."/>
            <person name="Zervas A."/>
            <person name="Hendriks M."/>
            <person name="Rajkovic A."/>
            <person name="Van Overbeek L."/>
            <person name="Hendriksen N.B."/>
            <person name="Uyttendaele M."/>
        </authorList>
    </citation>
    <scope>NUCLEOTIDE SEQUENCE</scope>
    <source>
        <strain evidence="7">781001F-1</strain>
    </source>
</reference>
<dbReference type="EMBL" id="MLYK01000040">
    <property type="protein sequence ID" value="OJS94563.1"/>
    <property type="molecule type" value="Genomic_DNA"/>
</dbReference>
<reference evidence="24 25" key="2">
    <citation type="submission" date="2015-12" db="EMBL/GenBank/DDBJ databases">
        <title>Bacillus cereus Group isolate.</title>
        <authorList>
            <person name="Kovac J."/>
        </authorList>
    </citation>
    <scope>NUCLEOTIDE SEQUENCE [LARGE SCALE GENOMIC DNA]</scope>
    <source>
        <strain evidence="4 24">FSL K6-0073</strain>
        <strain evidence="3 25">FSL W8-0275</strain>
    </source>
</reference>
<dbReference type="EMBL" id="CP028009">
    <property type="protein sequence ID" value="QMT27469.1"/>
    <property type="molecule type" value="Genomic_DNA"/>
</dbReference>
<reference evidence="29 31" key="6">
    <citation type="submission" date="2017-09" db="EMBL/GenBank/DDBJ databases">
        <title>Large-scale bioinformatics analysis of Bacillus genomes uncovers conserved roles of natural products in bacterial physiology.</title>
        <authorList>
            <consortium name="Agbiome Team Llc"/>
            <person name="Bleich R.M."/>
            <person name="Kirk G.J."/>
            <person name="Santa Maria K.C."/>
            <person name="Allen S.E."/>
            <person name="Farag S."/>
            <person name="Shank E.A."/>
            <person name="Bowers A."/>
        </authorList>
    </citation>
    <scope>NUCLEOTIDE SEQUENCE [LARGE SCALE GENOMIC DNA]</scope>
    <source>
        <strain evidence="14 29">AFS020204</strain>
        <strain evidence="12 31">AFS027647</strain>
    </source>
</reference>
<evidence type="ECO:0000313" key="35">
    <source>
        <dbReference type="Proteomes" id="UP000225135"/>
    </source>
</evidence>
<evidence type="ECO:0000313" key="11">
    <source>
        <dbReference type="EMBL" id="PDZ96422.1"/>
    </source>
</evidence>
<evidence type="ECO:0000313" key="37">
    <source>
        <dbReference type="Proteomes" id="UP000226257"/>
    </source>
</evidence>
<evidence type="ECO:0000313" key="14">
    <source>
        <dbReference type="EMBL" id="PFF42697.1"/>
    </source>
</evidence>
<evidence type="ECO:0000313" key="39">
    <source>
        <dbReference type="Proteomes" id="UP000613452"/>
    </source>
</evidence>
<evidence type="ECO:0000313" key="17">
    <source>
        <dbReference type="EMBL" id="PGO82092.1"/>
    </source>
</evidence>
<dbReference type="Proteomes" id="UP001175137">
    <property type="component" value="Unassembled WGS sequence"/>
</dbReference>
<dbReference type="RefSeq" id="WP_001293578.1">
    <property type="nucleotide sequence ID" value="NZ_AP022857.1"/>
</dbReference>
<evidence type="ECO:0000313" key="5">
    <source>
        <dbReference type="EMBL" id="MBK1607235.1"/>
    </source>
</evidence>
<dbReference type="Proteomes" id="UP000190641">
    <property type="component" value="Unassembled WGS sequence"/>
</dbReference>
<dbReference type="Proteomes" id="UP000224203">
    <property type="component" value="Unassembled WGS sequence"/>
</dbReference>
<reference evidence="2 23" key="1">
    <citation type="submission" date="2015-02" db="EMBL/GenBank/DDBJ databases">
        <title>Evolution of B. cereus sensu lato: Distribution, horizontal transfer and duplication of chromosomal virulence genes.</title>
        <authorList>
            <person name="Boehm M.-E."/>
            <person name="Huptas C."/>
            <person name="Krey V.M."/>
            <person name="Scherer S."/>
        </authorList>
    </citation>
    <scope>NUCLEOTIDE SEQUENCE [LARGE SCALE GENOMIC DNA]</scope>
    <source>
        <strain evidence="2 23">#17</strain>
    </source>
</reference>
<reference evidence="21 38" key="7">
    <citation type="submission" date="2018-03" db="EMBL/GenBank/DDBJ databases">
        <title>The complete genome of bacterial strain SGAir0260.</title>
        <authorList>
            <person name="Schuster S.C."/>
        </authorList>
    </citation>
    <scope>NUCLEOTIDE SEQUENCE [LARGE SCALE GENOMIC DNA]</scope>
    <source>
        <strain evidence="21 38">SGAir0260</strain>
    </source>
</reference>
<dbReference type="EMBL" id="NUMG01000021">
    <property type="protein sequence ID" value="PGU00518.1"/>
    <property type="molecule type" value="Genomic_DNA"/>
</dbReference>
<evidence type="ECO:0000313" key="30">
    <source>
        <dbReference type="Proteomes" id="UP000220226"/>
    </source>
</evidence>
<dbReference type="EMBL" id="NUUR01000082">
    <property type="protein sequence ID" value="PHG78348.1"/>
    <property type="molecule type" value="Genomic_DNA"/>
</dbReference>
<dbReference type="Proteomes" id="UP001163707">
    <property type="component" value="Chromosome"/>
</dbReference>
<dbReference type="EMBL" id="JYFW01000039">
    <property type="protein sequence ID" value="KMP14429.1"/>
    <property type="molecule type" value="Genomic_DNA"/>
</dbReference>
<dbReference type="EMBL" id="LOMT01000001">
    <property type="protein sequence ID" value="KXY04958.1"/>
    <property type="molecule type" value="Genomic_DNA"/>
</dbReference>
<evidence type="ECO:0000313" key="38">
    <source>
        <dbReference type="Proteomes" id="UP000464780"/>
    </source>
</evidence>
<evidence type="ECO:0000313" key="13">
    <source>
        <dbReference type="EMBL" id="PFC74576.1"/>
    </source>
</evidence>
<evidence type="ECO:0000313" key="21">
    <source>
        <dbReference type="EMBL" id="QMT27469.1"/>
    </source>
</evidence>
<dbReference type="OMA" id="NTRRKMG"/>
<dbReference type="Proteomes" id="UP000225766">
    <property type="component" value="Unassembled WGS sequence"/>
</dbReference>
<evidence type="ECO:0000313" key="18">
    <source>
        <dbReference type="EMBL" id="PGS68122.1"/>
    </source>
</evidence>
<accession>A0A0A3VLP7</accession>
<dbReference type="Proteomes" id="UP000220226">
    <property type="component" value="Unassembled WGS sequence"/>
</dbReference>
<evidence type="ECO:0000313" key="4">
    <source>
        <dbReference type="EMBL" id="KXY42097.1"/>
    </source>
</evidence>
<organism evidence="10 27">
    <name type="scientific">Bacillus cereus</name>
    <dbReference type="NCBI Taxonomy" id="1396"/>
    <lineage>
        <taxon>Bacteria</taxon>
        <taxon>Bacillati</taxon>
        <taxon>Bacillota</taxon>
        <taxon>Bacilli</taxon>
        <taxon>Bacillales</taxon>
        <taxon>Bacillaceae</taxon>
        <taxon>Bacillus</taxon>
        <taxon>Bacillus cereus group</taxon>
    </lineage>
</organism>